<feature type="domain" description="Methylguanine DNA methyltransferase ribonuclease-like" evidence="11">
    <location>
        <begin position="5"/>
        <end position="82"/>
    </location>
</feature>
<dbReference type="EMBL" id="AQHW01000017">
    <property type="protein sequence ID" value="KKB54258.1"/>
    <property type="molecule type" value="Genomic_DNA"/>
</dbReference>
<keyword evidence="7 9" id="KW-0234">DNA repair</keyword>
<evidence type="ECO:0000313" key="13">
    <source>
        <dbReference type="Proteomes" id="UP000033035"/>
    </source>
</evidence>
<evidence type="ECO:0000256" key="9">
    <source>
        <dbReference type="HAMAP-Rule" id="MF_00772"/>
    </source>
</evidence>
<dbReference type="InterPro" id="IPR001497">
    <property type="entry name" value="MethylDNA_cys_MeTrfase_AS"/>
</dbReference>
<evidence type="ECO:0000256" key="2">
    <source>
        <dbReference type="ARBA" id="ARBA00008711"/>
    </source>
</evidence>
<evidence type="ECO:0000256" key="7">
    <source>
        <dbReference type="ARBA" id="ARBA00023204"/>
    </source>
</evidence>
<keyword evidence="4 9" id="KW-0489">Methyltransferase</keyword>
<dbReference type="InterPro" id="IPR036217">
    <property type="entry name" value="MethylDNA_cys_MeTrfase_DNAb"/>
</dbReference>
<evidence type="ECO:0000259" key="10">
    <source>
        <dbReference type="Pfam" id="PF01035"/>
    </source>
</evidence>
<dbReference type="InterPro" id="IPR023546">
    <property type="entry name" value="MGMT"/>
</dbReference>
<reference evidence="12 13" key="1">
    <citation type="submission" date="2013-04" db="EMBL/GenBank/DDBJ databases">
        <title>The Genome Sequence of Parabacteroides gordonii DSM 23371.</title>
        <authorList>
            <consortium name="The Broad Institute Genomics Platform"/>
            <person name="Earl A."/>
            <person name="Ward D."/>
            <person name="Feldgarden M."/>
            <person name="Gevers D."/>
            <person name="Martens E."/>
            <person name="Sakamoto M."/>
            <person name="Benno Y."/>
            <person name="Suzuki N."/>
            <person name="Matsunaga N."/>
            <person name="Koshihara K."/>
            <person name="Seki M."/>
            <person name="Komiya H."/>
            <person name="Walker B."/>
            <person name="Young S."/>
            <person name="Zeng Q."/>
            <person name="Gargeya S."/>
            <person name="Fitzgerald M."/>
            <person name="Haas B."/>
            <person name="Abouelleil A."/>
            <person name="Allen A.W."/>
            <person name="Alvarado L."/>
            <person name="Arachchi H.M."/>
            <person name="Berlin A.M."/>
            <person name="Chapman S.B."/>
            <person name="Gainer-Dewar J."/>
            <person name="Goldberg J."/>
            <person name="Griggs A."/>
            <person name="Gujja S."/>
            <person name="Hansen M."/>
            <person name="Howarth C."/>
            <person name="Imamovic A."/>
            <person name="Ireland A."/>
            <person name="Larimer J."/>
            <person name="McCowan C."/>
            <person name="Murphy C."/>
            <person name="Pearson M."/>
            <person name="Poon T.W."/>
            <person name="Priest M."/>
            <person name="Roberts A."/>
            <person name="Saif S."/>
            <person name="Shea T."/>
            <person name="Sisk P."/>
            <person name="Sykes S."/>
            <person name="Wortman J."/>
            <person name="Nusbaum C."/>
            <person name="Birren B."/>
        </authorList>
    </citation>
    <scope>NUCLEOTIDE SEQUENCE [LARGE SCALE GENOMIC DNA]</scope>
    <source>
        <strain evidence="12 13">MS-1</strain>
    </source>
</reference>
<comment type="miscellaneous">
    <text evidence="9">This enzyme catalyzes only one turnover and therefore is not strictly catalytic. According to one definition, an enzyme is a biocatalyst that acts repeatedly and over many reaction cycles.</text>
</comment>
<gene>
    <name evidence="12" type="ORF">HMPREF1536_03840</name>
</gene>
<dbReference type="Pfam" id="PF02870">
    <property type="entry name" value="Methyltransf_1N"/>
    <property type="match status" value="1"/>
</dbReference>
<evidence type="ECO:0000256" key="6">
    <source>
        <dbReference type="ARBA" id="ARBA00022763"/>
    </source>
</evidence>
<name>A0A0F5J961_9BACT</name>
<dbReference type="SUPFAM" id="SSF53155">
    <property type="entry name" value="Methylated DNA-protein cysteine methyltransferase domain"/>
    <property type="match status" value="1"/>
</dbReference>
<evidence type="ECO:0000256" key="5">
    <source>
        <dbReference type="ARBA" id="ARBA00022679"/>
    </source>
</evidence>
<dbReference type="NCBIfam" id="TIGR00589">
    <property type="entry name" value="ogt"/>
    <property type="match status" value="1"/>
</dbReference>
<dbReference type="PANTHER" id="PTHR10815:SF5">
    <property type="entry name" value="METHYLATED-DNA--PROTEIN-CYSTEINE METHYLTRANSFERASE"/>
    <property type="match status" value="1"/>
</dbReference>
<accession>A0A0F5J961</accession>
<feature type="domain" description="Methylated-DNA-[protein]-cysteine S-methyltransferase DNA binding" evidence="10">
    <location>
        <begin position="88"/>
        <end position="167"/>
    </location>
</feature>
<dbReference type="PANTHER" id="PTHR10815">
    <property type="entry name" value="METHYLATED-DNA--PROTEIN-CYSTEINE METHYLTRANSFERASE"/>
    <property type="match status" value="1"/>
</dbReference>
<dbReference type="FunFam" id="1.10.10.10:FF:000214">
    <property type="entry name" value="Methylated-DNA--protein-cysteine methyltransferase"/>
    <property type="match status" value="1"/>
</dbReference>
<comment type="catalytic activity">
    <reaction evidence="8 9">
        <text>a 6-O-methyl-2'-deoxyguanosine in DNA + L-cysteinyl-[protein] = S-methyl-L-cysteinyl-[protein] + a 2'-deoxyguanosine in DNA</text>
        <dbReference type="Rhea" id="RHEA:24000"/>
        <dbReference type="Rhea" id="RHEA-COMP:10131"/>
        <dbReference type="Rhea" id="RHEA-COMP:10132"/>
        <dbReference type="Rhea" id="RHEA-COMP:11367"/>
        <dbReference type="Rhea" id="RHEA-COMP:11368"/>
        <dbReference type="ChEBI" id="CHEBI:29950"/>
        <dbReference type="ChEBI" id="CHEBI:82612"/>
        <dbReference type="ChEBI" id="CHEBI:85445"/>
        <dbReference type="ChEBI" id="CHEBI:85448"/>
        <dbReference type="EC" id="2.1.1.63"/>
    </reaction>
</comment>
<comment type="similarity">
    <text evidence="2 9">Belongs to the MGMT family.</text>
</comment>
<evidence type="ECO:0000313" key="12">
    <source>
        <dbReference type="EMBL" id="KKB54258.1"/>
    </source>
</evidence>
<dbReference type="AlphaFoldDB" id="A0A0F5J961"/>
<evidence type="ECO:0000256" key="4">
    <source>
        <dbReference type="ARBA" id="ARBA00022603"/>
    </source>
</evidence>
<feature type="active site" description="Nucleophile; methyl group acceptor" evidence="9">
    <location>
        <position position="139"/>
    </location>
</feature>
<comment type="subcellular location">
    <subcellularLocation>
        <location evidence="9">Cytoplasm</location>
    </subcellularLocation>
</comment>
<dbReference type="EC" id="2.1.1.63" evidence="9"/>
<dbReference type="Gene3D" id="3.30.160.70">
    <property type="entry name" value="Methylated DNA-protein cysteine methyltransferase domain"/>
    <property type="match status" value="1"/>
</dbReference>
<dbReference type="HOGENOM" id="CLU_000445_52_2_10"/>
<keyword evidence="5 9" id="KW-0808">Transferase</keyword>
<dbReference type="PROSITE" id="PS00374">
    <property type="entry name" value="MGMT"/>
    <property type="match status" value="1"/>
</dbReference>
<dbReference type="GO" id="GO:0032259">
    <property type="term" value="P:methylation"/>
    <property type="evidence" value="ECO:0007669"/>
    <property type="project" value="UniProtKB-KW"/>
</dbReference>
<proteinExistence type="inferred from homology"/>
<organism evidence="12 13">
    <name type="scientific">Parabacteroides gordonii MS-1 = DSM 23371</name>
    <dbReference type="NCBI Taxonomy" id="1203610"/>
    <lineage>
        <taxon>Bacteria</taxon>
        <taxon>Pseudomonadati</taxon>
        <taxon>Bacteroidota</taxon>
        <taxon>Bacteroidia</taxon>
        <taxon>Bacteroidales</taxon>
        <taxon>Tannerellaceae</taxon>
        <taxon>Parabacteroides</taxon>
    </lineage>
</organism>
<dbReference type="Pfam" id="PF01035">
    <property type="entry name" value="DNA_binding_1"/>
    <property type="match status" value="1"/>
</dbReference>
<protein>
    <recommendedName>
        <fullName evidence="9">Methylated-DNA--protein-cysteine methyltransferase</fullName>
        <ecNumber evidence="9">2.1.1.63</ecNumber>
    </recommendedName>
    <alternativeName>
        <fullName evidence="9">6-O-methylguanine-DNA methyltransferase</fullName>
        <shortName evidence="9">MGMT</shortName>
    </alternativeName>
    <alternativeName>
        <fullName evidence="9">O-6-methylguanine-DNA-alkyltransferase</fullName>
    </alternativeName>
</protein>
<comment type="caution">
    <text evidence="12">The sequence shown here is derived from an EMBL/GenBank/DDBJ whole genome shotgun (WGS) entry which is preliminary data.</text>
</comment>
<dbReference type="STRING" id="1203610.HMPREF1536_03840"/>
<evidence type="ECO:0000256" key="3">
    <source>
        <dbReference type="ARBA" id="ARBA00022490"/>
    </source>
</evidence>
<dbReference type="InterPro" id="IPR036631">
    <property type="entry name" value="MGMT_N_sf"/>
</dbReference>
<comment type="function">
    <text evidence="9">Involved in the cellular defense against the biological effects of O6-methylguanine (O6-MeG) and O4-methylthymine (O4-MeT) in DNA. Repairs the methylated nucleobase in DNA by stoichiometrically transferring the methyl group to a cysteine residue in the enzyme. This is a suicide reaction: the enzyme is irreversibly inactivated.</text>
</comment>
<dbReference type="InterPro" id="IPR008332">
    <property type="entry name" value="MethylG_MeTrfase_N"/>
</dbReference>
<dbReference type="PATRIC" id="fig|1203610.3.peg.3915"/>
<dbReference type="RefSeq" id="WP_028728315.1">
    <property type="nucleotide sequence ID" value="NZ_AUAE01000029.1"/>
</dbReference>
<dbReference type="Gene3D" id="1.10.10.10">
    <property type="entry name" value="Winged helix-like DNA-binding domain superfamily/Winged helix DNA-binding domain"/>
    <property type="match status" value="1"/>
</dbReference>
<dbReference type="CDD" id="cd06445">
    <property type="entry name" value="ATase"/>
    <property type="match status" value="1"/>
</dbReference>
<evidence type="ECO:0000256" key="1">
    <source>
        <dbReference type="ARBA" id="ARBA00001286"/>
    </source>
</evidence>
<keyword evidence="6 9" id="KW-0227">DNA damage</keyword>
<sequence length="172" mass="19037">MENIIYIQNYQSPCGELILGSLDGKLCLCDWINEERRTLIDRRLQKLLHARYEAGESEVLAQTVSQLDEYFAGKRTEFDIPLLFAGTDFQKAVWNALLNIPYGKTVSYAALSQDLGNRKAIRAVAAANGANSISILVPCHRVIGSNQKLVGYAGGLSAKQQLLDLESSDKLF</sequence>
<dbReference type="InterPro" id="IPR014048">
    <property type="entry name" value="MethylDNA_cys_MeTrfase_DNA-bd"/>
</dbReference>
<dbReference type="GO" id="GO:0005737">
    <property type="term" value="C:cytoplasm"/>
    <property type="evidence" value="ECO:0007669"/>
    <property type="project" value="UniProtKB-SubCell"/>
</dbReference>
<dbReference type="GO" id="GO:0006307">
    <property type="term" value="P:DNA alkylation repair"/>
    <property type="evidence" value="ECO:0007669"/>
    <property type="project" value="UniProtKB-UniRule"/>
</dbReference>
<keyword evidence="3 9" id="KW-0963">Cytoplasm</keyword>
<dbReference type="InterPro" id="IPR036388">
    <property type="entry name" value="WH-like_DNA-bd_sf"/>
</dbReference>
<evidence type="ECO:0000259" key="11">
    <source>
        <dbReference type="Pfam" id="PF02870"/>
    </source>
</evidence>
<dbReference type="SUPFAM" id="SSF46767">
    <property type="entry name" value="Methylated DNA-protein cysteine methyltransferase, C-terminal domain"/>
    <property type="match status" value="1"/>
</dbReference>
<evidence type="ECO:0000256" key="8">
    <source>
        <dbReference type="ARBA" id="ARBA00049348"/>
    </source>
</evidence>
<dbReference type="HAMAP" id="MF_00772">
    <property type="entry name" value="OGT"/>
    <property type="match status" value="1"/>
</dbReference>
<dbReference type="GO" id="GO:0003908">
    <property type="term" value="F:methylated-DNA-[protein]-cysteine S-methyltransferase activity"/>
    <property type="evidence" value="ECO:0007669"/>
    <property type="project" value="UniProtKB-UniRule"/>
</dbReference>
<comment type="catalytic activity">
    <reaction evidence="1 9">
        <text>a 4-O-methyl-thymidine in DNA + L-cysteinyl-[protein] = a thymidine in DNA + S-methyl-L-cysteinyl-[protein]</text>
        <dbReference type="Rhea" id="RHEA:53428"/>
        <dbReference type="Rhea" id="RHEA-COMP:10131"/>
        <dbReference type="Rhea" id="RHEA-COMP:10132"/>
        <dbReference type="Rhea" id="RHEA-COMP:13555"/>
        <dbReference type="Rhea" id="RHEA-COMP:13556"/>
        <dbReference type="ChEBI" id="CHEBI:29950"/>
        <dbReference type="ChEBI" id="CHEBI:82612"/>
        <dbReference type="ChEBI" id="CHEBI:137386"/>
        <dbReference type="ChEBI" id="CHEBI:137387"/>
        <dbReference type="EC" id="2.1.1.63"/>
    </reaction>
</comment>
<keyword evidence="13" id="KW-1185">Reference proteome</keyword>
<dbReference type="Proteomes" id="UP000033035">
    <property type="component" value="Unassembled WGS sequence"/>
</dbReference>